<dbReference type="EMBL" id="NVWI01000016">
    <property type="protein sequence ID" value="PCJ39278.1"/>
    <property type="molecule type" value="Genomic_DNA"/>
</dbReference>
<dbReference type="Pfam" id="PF12146">
    <property type="entry name" value="Hydrolase_4"/>
    <property type="match status" value="1"/>
</dbReference>
<dbReference type="Proteomes" id="UP000228987">
    <property type="component" value="Unassembled WGS sequence"/>
</dbReference>
<evidence type="ECO:0000313" key="4">
    <source>
        <dbReference type="Proteomes" id="UP000228987"/>
    </source>
</evidence>
<evidence type="ECO:0000259" key="2">
    <source>
        <dbReference type="Pfam" id="PF12146"/>
    </source>
</evidence>
<dbReference type="InterPro" id="IPR022742">
    <property type="entry name" value="Hydrolase_4"/>
</dbReference>
<proteinExistence type="predicted"/>
<dbReference type="InterPro" id="IPR051044">
    <property type="entry name" value="MAG_DAG_Lipase"/>
</dbReference>
<feature type="domain" description="Serine aminopeptidase S33" evidence="2">
    <location>
        <begin position="542"/>
        <end position="763"/>
    </location>
</feature>
<sequence length="785" mass="89385">MKKHVAEQADACDVDRRPGVDAKFELHPQTYEWMIHLFNRIRKVLGLNIKFHGDPELLEEGEIFVFNHFSRIETFLPHWVIFNETGAFCRSIASASLFKSNDMFASFLWKVGAIPTNHSELFPVLVAEVMRGKKIIIFPEGGMVKDRKVQNEKGKFRVYSRSSKTVRKHHTGAAVLANAVSTVKESILLSEKKKDWSRIDDWVKTLGAESRTKLLYIAHKRTNIVPCNITFFPLHTDEGFFLRQKKLFNKDLSKRAREELIIESNILFKHTDMDMRPCQPIYVSEFMSWWEKKVQRLIAKRINSIHDLYALDDVSNSQLAKFIRGVFKQSTEKVRDKFMAEIYGAITINVNHLASSIIFKLIEEEEFSIRVSDLCLCLYVAIKKVQQSPVAHLHRGLKNPKQYRSLSIDGQMECVSDNELGKLLQSAEKQGLIQIEEGVVNLLDKLQHDYDLDTVRLKNTLKVYANEMAPVPAACEAVDAAVSEYKSLTQERQADFLLDDEQRNYDWHRQYYSKQRFDEVNVLETATESGRPYLIKGKGSAARTGVLLVHGFLASAAEMRPVSDELLSLGFTQYALRLEGHGTSPADLDKQTWEDWVKSVNIAYKLLSMYVDEIIILGFSAGALLSFYKAAESPPNLRGVIAVNAVMKIQHKAMIFVPLMHGVSKVVGKIPALENSMRYKANKPEHPEVNYQSIPVSALYQLLQLIDEVTKKLEDVRVPCLLLQSTQDPVIEVQSSDLAQKKLTGSQVTLVEIESSKHGILYENVGDTFSEITTFLMRLVTGRKH</sequence>
<evidence type="ECO:0000313" key="3">
    <source>
        <dbReference type="EMBL" id="PCJ39278.1"/>
    </source>
</evidence>
<accession>A0A2A5C726</accession>
<dbReference type="InterPro" id="IPR029058">
    <property type="entry name" value="AB_hydrolase_fold"/>
</dbReference>
<protein>
    <recommendedName>
        <fullName evidence="5">Alpha/beta hydrolase</fullName>
    </recommendedName>
</protein>
<comment type="caution">
    <text evidence="3">The sequence shown here is derived from an EMBL/GenBank/DDBJ whole genome shotgun (WGS) entry which is preliminary data.</text>
</comment>
<reference evidence="4" key="1">
    <citation type="submission" date="2017-08" db="EMBL/GenBank/DDBJ databases">
        <title>A dynamic microbial community with high functional redundancy inhabits the cold, oxic subseafloor aquifer.</title>
        <authorList>
            <person name="Tully B.J."/>
            <person name="Wheat C.G."/>
            <person name="Glazer B.T."/>
            <person name="Huber J.A."/>
        </authorList>
    </citation>
    <scope>NUCLEOTIDE SEQUENCE [LARGE SCALE GENOMIC DNA]</scope>
</reference>
<evidence type="ECO:0008006" key="5">
    <source>
        <dbReference type="Google" id="ProtNLM"/>
    </source>
</evidence>
<dbReference type="Pfam" id="PF01553">
    <property type="entry name" value="Acyltransferase"/>
    <property type="match status" value="1"/>
</dbReference>
<dbReference type="GO" id="GO:0016746">
    <property type="term" value="F:acyltransferase activity"/>
    <property type="evidence" value="ECO:0007669"/>
    <property type="project" value="InterPro"/>
</dbReference>
<organism evidence="3 4">
    <name type="scientific">SAR86 cluster bacterium</name>
    <dbReference type="NCBI Taxonomy" id="2030880"/>
    <lineage>
        <taxon>Bacteria</taxon>
        <taxon>Pseudomonadati</taxon>
        <taxon>Pseudomonadota</taxon>
        <taxon>Gammaproteobacteria</taxon>
        <taxon>SAR86 cluster</taxon>
    </lineage>
</organism>
<dbReference type="PANTHER" id="PTHR11614">
    <property type="entry name" value="PHOSPHOLIPASE-RELATED"/>
    <property type="match status" value="1"/>
</dbReference>
<dbReference type="SUPFAM" id="SSF53474">
    <property type="entry name" value="alpha/beta-Hydrolases"/>
    <property type="match status" value="1"/>
</dbReference>
<dbReference type="SUPFAM" id="SSF69593">
    <property type="entry name" value="Glycerol-3-phosphate (1)-acyltransferase"/>
    <property type="match status" value="1"/>
</dbReference>
<feature type="domain" description="Phospholipid/glycerol acyltransferase" evidence="1">
    <location>
        <begin position="49"/>
        <end position="163"/>
    </location>
</feature>
<dbReference type="AlphaFoldDB" id="A0A2A5C726"/>
<evidence type="ECO:0000259" key="1">
    <source>
        <dbReference type="Pfam" id="PF01553"/>
    </source>
</evidence>
<dbReference type="InterPro" id="IPR002123">
    <property type="entry name" value="Plipid/glycerol_acylTrfase"/>
</dbReference>
<gene>
    <name evidence="3" type="ORF">COA71_14245</name>
</gene>
<name>A0A2A5C726_9GAMM</name>
<dbReference type="Gene3D" id="3.40.50.1820">
    <property type="entry name" value="alpha/beta hydrolase"/>
    <property type="match status" value="1"/>
</dbReference>